<evidence type="ECO:0000256" key="5">
    <source>
        <dbReference type="ARBA" id="ARBA00023033"/>
    </source>
</evidence>
<dbReference type="PANTHER" id="PTHR13789">
    <property type="entry name" value="MONOOXYGENASE"/>
    <property type="match status" value="1"/>
</dbReference>
<dbReference type="Gene3D" id="3.50.50.60">
    <property type="entry name" value="FAD/NAD(P)-binding domain"/>
    <property type="match status" value="1"/>
</dbReference>
<evidence type="ECO:0000313" key="7">
    <source>
        <dbReference type="EMBL" id="ORY05158.1"/>
    </source>
</evidence>
<protein>
    <recommendedName>
        <fullName evidence="6">FAD-binding domain-containing protein</fullName>
    </recommendedName>
</protein>
<name>A0A1Y1Z4F6_9PLEO</name>
<dbReference type="STRING" id="1231657.A0A1Y1Z4F6"/>
<keyword evidence="8" id="KW-1185">Reference proteome</keyword>
<evidence type="ECO:0000256" key="3">
    <source>
        <dbReference type="ARBA" id="ARBA00022827"/>
    </source>
</evidence>
<dbReference type="Pfam" id="PF01494">
    <property type="entry name" value="FAD_binding_3"/>
    <property type="match status" value="1"/>
</dbReference>
<dbReference type="EMBL" id="MCFA01000128">
    <property type="protein sequence ID" value="ORY05158.1"/>
    <property type="molecule type" value="Genomic_DNA"/>
</dbReference>
<dbReference type="InterPro" id="IPR036188">
    <property type="entry name" value="FAD/NAD-bd_sf"/>
</dbReference>
<reference evidence="7 8" key="1">
    <citation type="submission" date="2016-07" db="EMBL/GenBank/DDBJ databases">
        <title>Pervasive Adenine N6-methylation of Active Genes in Fungi.</title>
        <authorList>
            <consortium name="DOE Joint Genome Institute"/>
            <person name="Mondo S.J."/>
            <person name="Dannebaum R.O."/>
            <person name="Kuo R.C."/>
            <person name="Labutti K."/>
            <person name="Haridas S."/>
            <person name="Kuo A."/>
            <person name="Salamov A."/>
            <person name="Ahrendt S.R."/>
            <person name="Lipzen A."/>
            <person name="Sullivan W."/>
            <person name="Andreopoulos W.B."/>
            <person name="Clum A."/>
            <person name="Lindquist E."/>
            <person name="Daum C."/>
            <person name="Ramamoorthy G.K."/>
            <person name="Gryganskyi A."/>
            <person name="Culley D."/>
            <person name="Magnuson J.K."/>
            <person name="James T.Y."/>
            <person name="O'Malley M.A."/>
            <person name="Stajich J.E."/>
            <person name="Spatafora J.W."/>
            <person name="Visel A."/>
            <person name="Grigoriev I.V."/>
        </authorList>
    </citation>
    <scope>NUCLEOTIDE SEQUENCE [LARGE SCALE GENOMIC DNA]</scope>
    <source>
        <strain evidence="7 8">CBS 115471</strain>
    </source>
</reference>
<evidence type="ECO:0000256" key="2">
    <source>
        <dbReference type="ARBA" id="ARBA00022630"/>
    </source>
</evidence>
<evidence type="ECO:0000256" key="1">
    <source>
        <dbReference type="ARBA" id="ARBA00007992"/>
    </source>
</evidence>
<gene>
    <name evidence="7" type="ORF">BCR34DRAFT_48489</name>
</gene>
<accession>A0A1Y1Z4F6</accession>
<feature type="domain" description="FAD-binding" evidence="6">
    <location>
        <begin position="2"/>
        <end position="330"/>
    </location>
</feature>
<dbReference type="GO" id="GO:0004497">
    <property type="term" value="F:monooxygenase activity"/>
    <property type="evidence" value="ECO:0007669"/>
    <property type="project" value="UniProtKB-KW"/>
</dbReference>
<keyword evidence="2" id="KW-0285">Flavoprotein</keyword>
<keyword evidence="4" id="KW-0560">Oxidoreductase</keyword>
<dbReference type="AlphaFoldDB" id="A0A1Y1Z4F6"/>
<comment type="similarity">
    <text evidence="1">Belongs to the paxM FAD-dependent monooxygenase family.</text>
</comment>
<evidence type="ECO:0000313" key="8">
    <source>
        <dbReference type="Proteomes" id="UP000193144"/>
    </source>
</evidence>
<organism evidence="7 8">
    <name type="scientific">Clohesyomyces aquaticus</name>
    <dbReference type="NCBI Taxonomy" id="1231657"/>
    <lineage>
        <taxon>Eukaryota</taxon>
        <taxon>Fungi</taxon>
        <taxon>Dikarya</taxon>
        <taxon>Ascomycota</taxon>
        <taxon>Pezizomycotina</taxon>
        <taxon>Dothideomycetes</taxon>
        <taxon>Pleosporomycetidae</taxon>
        <taxon>Pleosporales</taxon>
        <taxon>Lindgomycetaceae</taxon>
        <taxon>Clohesyomyces</taxon>
    </lineage>
</organism>
<dbReference type="GO" id="GO:0071949">
    <property type="term" value="F:FAD binding"/>
    <property type="evidence" value="ECO:0007669"/>
    <property type="project" value="InterPro"/>
</dbReference>
<evidence type="ECO:0000256" key="4">
    <source>
        <dbReference type="ARBA" id="ARBA00023002"/>
    </source>
</evidence>
<comment type="caution">
    <text evidence="7">The sequence shown here is derived from an EMBL/GenBank/DDBJ whole genome shotgun (WGS) entry which is preliminary data.</text>
</comment>
<proteinExistence type="inferred from homology"/>
<dbReference type="PRINTS" id="PR00420">
    <property type="entry name" value="RNGMNOXGNASE"/>
</dbReference>
<dbReference type="SUPFAM" id="SSF51905">
    <property type="entry name" value="FAD/NAD(P)-binding domain"/>
    <property type="match status" value="1"/>
</dbReference>
<dbReference type="PANTHER" id="PTHR13789:SF215">
    <property type="entry name" value="FAD-BINDING DOMAIN-CONTAINING PROTEIN-RELATED"/>
    <property type="match status" value="1"/>
</dbReference>
<dbReference type="OrthoDB" id="9993796at2759"/>
<dbReference type="Proteomes" id="UP000193144">
    <property type="component" value="Unassembled WGS sequence"/>
</dbReference>
<dbReference type="SUPFAM" id="SSF54373">
    <property type="entry name" value="FAD-linked reductases, C-terminal domain"/>
    <property type="match status" value="1"/>
</dbReference>
<dbReference type="InterPro" id="IPR002938">
    <property type="entry name" value="FAD-bd"/>
</dbReference>
<keyword evidence="3" id="KW-0274">FAD</keyword>
<dbReference type="InterPro" id="IPR050493">
    <property type="entry name" value="FAD-dep_Monooxygenase_BioMet"/>
</dbReference>
<evidence type="ECO:0000259" key="6">
    <source>
        <dbReference type="Pfam" id="PF01494"/>
    </source>
</evidence>
<keyword evidence="5" id="KW-0503">Monooxygenase</keyword>
<sequence>MDIGIIGAGIAGLAAAVTLRRAGHEVEIFEKSTFKNEIGAAILITPNGNKILKRWGFDFEKAGPVGFEQFRWIDGQTLKTVIREDFSGVEARFGERMRAYHRVDLHTGLRELAEAEKEGWARPAKVRLGAEVVSVDVETGSLVSKDGTRVEKDLVVVANGCHCEFLEAITGSHTPNIKIGKSVYRWLAPMSSVKSHPIAGKLWENQAPGFVSFFNDSGIMMVTYPCRNSTLLNCAVFHNTRPEERNKEDWNATTSHARVLEAMDGFSDAVRALPQMVPEGEIKVYTVTQRAPSTQVYNGRVLAIGDTVHYMLPTHAQGGVSALEDAAALEVLFGSSEFRSSPAPEVLEKTLQLYSQLRLPRSATTQILSSTNPRMTMEGLASKTEEIRKFYGGELVDWPMGCTSWSEPIREFFYGYDVFEQAEKVMQYRESGLIPEGVLKWFGDVAKSETKSEYAGTA</sequence>